<gene>
    <name evidence="6" type="ORF">Gocc_1853</name>
</gene>
<dbReference type="RefSeq" id="WP_114796288.1">
    <property type="nucleotide sequence ID" value="NZ_QQZY01000004.1"/>
</dbReference>
<dbReference type="InterPro" id="IPR013780">
    <property type="entry name" value="Glyco_hydro_b"/>
</dbReference>
<dbReference type="SUPFAM" id="SSF51011">
    <property type="entry name" value="Glycosyl hydrolase domain"/>
    <property type="match status" value="1"/>
</dbReference>
<name>A0A7M2YXS6_9ACTN</name>
<dbReference type="OrthoDB" id="176168at2"/>
<comment type="similarity">
    <text evidence="1 2">Belongs to the glycosyl hydrolase 31 family.</text>
</comment>
<evidence type="ECO:0000313" key="6">
    <source>
        <dbReference type="EMBL" id="RDI74277.1"/>
    </source>
</evidence>
<dbReference type="PANTHER" id="PTHR43863">
    <property type="entry name" value="HYDROLASE, PUTATIVE (AFU_ORTHOLOGUE AFUA_1G03140)-RELATED"/>
    <property type="match status" value="1"/>
</dbReference>
<comment type="caution">
    <text evidence="6">The sequence shown here is derived from an EMBL/GenBank/DDBJ whole genome shotgun (WGS) entry which is preliminary data.</text>
</comment>
<evidence type="ECO:0000256" key="1">
    <source>
        <dbReference type="ARBA" id="ARBA00007806"/>
    </source>
</evidence>
<organism evidence="6 7">
    <name type="scientific">Gaiella occulta</name>
    <dbReference type="NCBI Taxonomy" id="1002870"/>
    <lineage>
        <taxon>Bacteria</taxon>
        <taxon>Bacillati</taxon>
        <taxon>Actinomycetota</taxon>
        <taxon>Thermoleophilia</taxon>
        <taxon>Gaiellales</taxon>
        <taxon>Gaiellaceae</taxon>
        <taxon>Gaiella</taxon>
    </lineage>
</organism>
<feature type="domain" description="Glycosyl hydrolase family 31 C-terminal" evidence="5">
    <location>
        <begin position="563"/>
        <end position="652"/>
    </location>
</feature>
<dbReference type="InterPro" id="IPR000322">
    <property type="entry name" value="Glyco_hydro_31_TIM"/>
</dbReference>
<dbReference type="Proteomes" id="UP000254134">
    <property type="component" value="Unassembled WGS sequence"/>
</dbReference>
<protein>
    <submittedName>
        <fullName evidence="6">Glycosyl hydrolase family 31</fullName>
    </submittedName>
</protein>
<evidence type="ECO:0000259" key="4">
    <source>
        <dbReference type="Pfam" id="PF01055"/>
    </source>
</evidence>
<sequence length="789" mass="84079">MPRIHRLASALGALFLLALADGGSGSADTREEATWSVEAAPFRVVAIAAGKHVTAFGGATTPLVYVTSDGVEHRLTRLLTRKGFSGGSTYTVATDEPGGRTAIVTVRRVGPGLAVRWRFSSPAGVQAVRVTLAASSRDHFLGTGQRTRWVDMRRTVVPLKVWSACGSSSPSPFFASSGGFGAWFSTHAVGRIGFPGAVDDANFACDLGQPPCSVGRAIEAVRLCLKAASLSFEIVPGTIARVIERYAAQVGRPRAPWLPQLALIKWRDRVTGPGELFDDIEQMRSRQLPLGWILLDNPWEVGANASTCYGALRFDPVVFPDPKGMIDAVHAAGVRFMLWISPQIRRPSCAEPSLPDGWLTGDDQIFLRDLTLPASRADFTESLRRLVELGVDGFKGDRGDEVDLEDARLAAGPGGPIQAQYPLLYARAARDAMGGRPFGSLFRAFVPGSSSLLPGVVGPDAPQTFTGLSASIRAAQTAGVAGAPVWGSDVGGYSGGTLTAEVFARWAQFAALTPIFEVGGDGPNARFWELGDDAVEPFRAAATLHYELVPALYELARQASRTGIPVIRPLGLTWPADERAWKHDLEFTVGAGLLAAPVTTSGGADGRTTTSVYLPAGTWVDMFTGAATRGPATVERTSGRADFPLYLRRGSALAFNARTPALWQDPWRVDDLVRGDRQGWLLAPAAATTARAADRGSTLTARTDGDGVTRVTISRARREQQLVVLGARRTCGVESGSSTLTRRTAARLPLVPSGWTVETSRRRGIVVKIGNAPRTVSLRLLPCRTDPPG</sequence>
<dbReference type="Pfam" id="PF01055">
    <property type="entry name" value="Glyco_hydro_31_2nd"/>
    <property type="match status" value="1"/>
</dbReference>
<dbReference type="EMBL" id="QQZY01000004">
    <property type="protein sequence ID" value="RDI74277.1"/>
    <property type="molecule type" value="Genomic_DNA"/>
</dbReference>
<evidence type="ECO:0000256" key="2">
    <source>
        <dbReference type="RuleBase" id="RU361185"/>
    </source>
</evidence>
<dbReference type="InterPro" id="IPR048395">
    <property type="entry name" value="Glyco_hydro_31_C"/>
</dbReference>
<dbReference type="GO" id="GO:0004553">
    <property type="term" value="F:hydrolase activity, hydrolyzing O-glycosyl compounds"/>
    <property type="evidence" value="ECO:0007669"/>
    <property type="project" value="InterPro"/>
</dbReference>
<dbReference type="Gene3D" id="2.60.40.1760">
    <property type="entry name" value="glycosyl hydrolase (family 31)"/>
    <property type="match status" value="1"/>
</dbReference>
<evidence type="ECO:0000259" key="5">
    <source>
        <dbReference type="Pfam" id="PF21365"/>
    </source>
</evidence>
<keyword evidence="7" id="KW-1185">Reference proteome</keyword>
<keyword evidence="2 6" id="KW-0378">Hydrolase</keyword>
<proteinExistence type="inferred from homology"/>
<dbReference type="Gene3D" id="3.20.20.80">
    <property type="entry name" value="Glycosidases"/>
    <property type="match status" value="1"/>
</dbReference>
<evidence type="ECO:0000313" key="7">
    <source>
        <dbReference type="Proteomes" id="UP000254134"/>
    </source>
</evidence>
<keyword evidence="3" id="KW-0732">Signal</keyword>
<dbReference type="InterPro" id="IPR051816">
    <property type="entry name" value="Glycosyl_Hydrolase_31"/>
</dbReference>
<dbReference type="GO" id="GO:0005975">
    <property type="term" value="P:carbohydrate metabolic process"/>
    <property type="evidence" value="ECO:0007669"/>
    <property type="project" value="InterPro"/>
</dbReference>
<accession>A0A7M2YXS6</accession>
<dbReference type="AlphaFoldDB" id="A0A7M2YXS6"/>
<feature type="domain" description="Glycoside hydrolase family 31 TIM barrel" evidence="4">
    <location>
        <begin position="278"/>
        <end position="555"/>
    </location>
</feature>
<feature type="chain" id="PRO_5039173949" evidence="3">
    <location>
        <begin position="21"/>
        <end position="789"/>
    </location>
</feature>
<dbReference type="SUPFAM" id="SSF51445">
    <property type="entry name" value="(Trans)glycosidases"/>
    <property type="match status" value="1"/>
</dbReference>
<dbReference type="Gene3D" id="2.60.40.1180">
    <property type="entry name" value="Golgi alpha-mannosidase II"/>
    <property type="match status" value="1"/>
</dbReference>
<dbReference type="PANTHER" id="PTHR43863:SF2">
    <property type="entry name" value="MALTASE-GLUCOAMYLASE"/>
    <property type="match status" value="1"/>
</dbReference>
<feature type="signal peptide" evidence="3">
    <location>
        <begin position="1"/>
        <end position="20"/>
    </location>
</feature>
<dbReference type="Pfam" id="PF21365">
    <property type="entry name" value="Glyco_hydro_31_3rd"/>
    <property type="match status" value="1"/>
</dbReference>
<evidence type="ECO:0000256" key="3">
    <source>
        <dbReference type="SAM" id="SignalP"/>
    </source>
</evidence>
<dbReference type="InterPro" id="IPR017853">
    <property type="entry name" value="GH"/>
</dbReference>
<keyword evidence="2" id="KW-0326">Glycosidase</keyword>
<reference evidence="6 7" key="1">
    <citation type="submission" date="2018-07" db="EMBL/GenBank/DDBJ databases">
        <title>High-quality-draft genome sequence of Gaiella occulta.</title>
        <authorList>
            <person name="Severino R."/>
            <person name="Froufe H.J.C."/>
            <person name="Rainey F.A."/>
            <person name="Barroso C."/>
            <person name="Albuquerque L."/>
            <person name="Lobo-Da-Cunha A."/>
            <person name="Da Costa M.S."/>
            <person name="Egas C."/>
        </authorList>
    </citation>
    <scope>NUCLEOTIDE SEQUENCE [LARGE SCALE GENOMIC DNA]</scope>
    <source>
        <strain evidence="6 7">F2-233</strain>
    </source>
</reference>
<reference evidence="7" key="2">
    <citation type="journal article" date="2019" name="MicrobiologyOpen">
        <title>High-quality draft genome sequence of Gaiella occulta isolated from a 150 meter deep mineral water borehole and comparison with the genome sequences of other deep-branching lineages of the phylum Actinobacteria.</title>
        <authorList>
            <person name="Severino R."/>
            <person name="Froufe H.J.C."/>
            <person name="Barroso C."/>
            <person name="Albuquerque L."/>
            <person name="Lobo-da-Cunha A."/>
            <person name="da Costa M.S."/>
            <person name="Egas C."/>
        </authorList>
    </citation>
    <scope>NUCLEOTIDE SEQUENCE [LARGE SCALE GENOMIC DNA]</scope>
    <source>
        <strain evidence="7">F2-233</strain>
    </source>
</reference>